<feature type="transmembrane region" description="Helical" evidence="2">
    <location>
        <begin position="113"/>
        <end position="132"/>
    </location>
</feature>
<dbReference type="PANTHER" id="PTHR37544:SF1">
    <property type="entry name" value="PHOSPHORIBOSYLAMINOIMIDAZOLE-SUCCINOCARBOXAMIDE SYNTHASE"/>
    <property type="match status" value="1"/>
</dbReference>
<feature type="transmembrane region" description="Helical" evidence="2">
    <location>
        <begin position="538"/>
        <end position="556"/>
    </location>
</feature>
<evidence type="ECO:0000256" key="2">
    <source>
        <dbReference type="SAM" id="Phobius"/>
    </source>
</evidence>
<evidence type="ECO:0000256" key="1">
    <source>
        <dbReference type="SAM" id="MobiDB-lite"/>
    </source>
</evidence>
<dbReference type="AlphaFoldDB" id="A0AA38XNS3"/>
<proteinExistence type="predicted"/>
<name>A0AA38XNS3_9EURO</name>
<feature type="compositionally biased region" description="Basic and acidic residues" evidence="1">
    <location>
        <begin position="52"/>
        <end position="63"/>
    </location>
</feature>
<keyword evidence="4" id="KW-1185">Reference proteome</keyword>
<dbReference type="Proteomes" id="UP001172673">
    <property type="component" value="Unassembled WGS sequence"/>
</dbReference>
<evidence type="ECO:0000313" key="4">
    <source>
        <dbReference type="Proteomes" id="UP001172673"/>
    </source>
</evidence>
<keyword evidence="2" id="KW-0812">Transmembrane</keyword>
<keyword evidence="2" id="KW-1133">Transmembrane helix</keyword>
<accession>A0AA38XNS3</accession>
<dbReference type="InterPro" id="IPR021840">
    <property type="entry name" value="DUF3433"/>
</dbReference>
<dbReference type="EMBL" id="JAPDRK010000001">
    <property type="protein sequence ID" value="KAJ9616895.1"/>
    <property type="molecule type" value="Genomic_DNA"/>
</dbReference>
<feature type="region of interest" description="Disordered" evidence="1">
    <location>
        <begin position="1186"/>
        <end position="1229"/>
    </location>
</feature>
<feature type="transmembrane region" description="Helical" evidence="2">
    <location>
        <begin position="181"/>
        <end position="206"/>
    </location>
</feature>
<dbReference type="PANTHER" id="PTHR37544">
    <property type="entry name" value="SPRAY-RELATED"/>
    <property type="match status" value="1"/>
</dbReference>
<feature type="region of interest" description="Disordered" evidence="1">
    <location>
        <begin position="1"/>
        <end position="63"/>
    </location>
</feature>
<feature type="transmembrane region" description="Helical" evidence="2">
    <location>
        <begin position="762"/>
        <end position="785"/>
    </location>
</feature>
<feature type="transmembrane region" description="Helical" evidence="2">
    <location>
        <begin position="1100"/>
        <end position="1119"/>
    </location>
</feature>
<reference evidence="3" key="1">
    <citation type="submission" date="2022-10" db="EMBL/GenBank/DDBJ databases">
        <title>Culturing micro-colonial fungi from biological soil crusts in the Mojave desert and describing Neophaeococcomyces mojavensis, and introducing the new genera and species Taxawa tesnikishii.</title>
        <authorList>
            <person name="Kurbessoian T."/>
            <person name="Stajich J.E."/>
        </authorList>
    </citation>
    <scope>NUCLEOTIDE SEQUENCE</scope>
    <source>
        <strain evidence="3">TK_41</strain>
    </source>
</reference>
<gene>
    <name evidence="3" type="ORF">H2200_000615</name>
</gene>
<sequence length="1229" mass="134185">MDRSRLSGYSRLNFSGPKSRADNSEFELNPPQKHLPSDRDLSPNPGTAFFDSSKEPNPGERGQRLNTHWDPIFLKSWVLLSFAAFFAAVIAALQVVYSVSQNDHGIATSTDDLHYLWTYGPTAIFVIVTVSWRQVDFAAKSIQPWANMAQGPQPARNSLLLDYVTPLQVTSFWRSLKRRHFTVAASILVFVLIKVITILSTGMFSLQTVQRNGVPTSMALNSTFDGTKFKQGPAVDSRAAFVAYGHNAYNVSLPIGTTDRYTVQGFAPAEGTVNGSLTYLASVDVFSASLSSCETGKINYKISFDNINSNAPVASFYNTTVTLPDCKILGAHLDAPDWYYQPNSTTHRFGYRASLQNVTCSNLAPNDPTRYRYMISAAYSEGKGQNDNTLLNSSNIVCIPSYSVQSAMVTLDTQGNVQSVNATGNPRELTGVSAVDIADGVYSTAQQAFSIAESSDFDVALDTFTAMMQQDTTGVHAKDLLDPSLLNRTGNSVYGKIAAQVANLYLLSDNAKISQPTVEGTISKNESRLIARQTPIRIMQAVAAVILLLIVLMMFVRPRGVVPRNIDSIAAVTAILARSPELEARLRGTGHKSLNELRDILAPHKYMTTTGYDEGARSFSIQMFSRTGTELNKVSTDDVSVLRNIKWIKPFMLRRIGISLTILASIAAIIALEILLSQSQKHNGLGNVNDGTATRYSWLYVPVLVFLLLSTLFNIMDFHIEFTESFHALAKADCQAQSSMLWYPLRRFSPHAAYDGLRHGRFALMAASVSAILAPLLTIIVSGLFTTKATLHGIPVGVNAVDWFNTTTLSTTSTNIPLLVIEGNMSYPQWTYSELAVPRVNLIENGTNQLLAQGGSFSVESPAIRGGVKCTVVPQDRIVNTTIEDGYISSNISTPDGCGNSGFIDQPYLSLTTGISFPEDTSGFFGSSLTLGLSDKCPTIALYYGHVTDNKIDDFTAVTCIQYLERVQANVTFDLPDYTISTEPVVQANSAVNFSSFYTSFPTLQVLNVSSTDQLDDTFSAMVYGKDGVPTQELLNASALIESYTHLYRQYTAQVVGIYLRADFSTLSNNASETVNNPLQAIYTNPHHFRLMQSALSTHLLVGVVGALLVCALVVFITIDMRNVLPKPIGTIAAVASLLAGSRIVDQRFGMVPPGSEYWSDEDWEKSGVWQTELFRMGWWDKTQETDSWRSPSMTRSSSSGGGYGDGSAGLGGPGLPGSFRIDARPKMM</sequence>
<feature type="compositionally biased region" description="Gly residues" evidence="1">
    <location>
        <begin position="1200"/>
        <end position="1216"/>
    </location>
</feature>
<organism evidence="3 4">
    <name type="scientific">Cladophialophora chaetospira</name>
    <dbReference type="NCBI Taxonomy" id="386627"/>
    <lineage>
        <taxon>Eukaryota</taxon>
        <taxon>Fungi</taxon>
        <taxon>Dikarya</taxon>
        <taxon>Ascomycota</taxon>
        <taxon>Pezizomycotina</taxon>
        <taxon>Eurotiomycetes</taxon>
        <taxon>Chaetothyriomycetidae</taxon>
        <taxon>Chaetothyriales</taxon>
        <taxon>Herpotrichiellaceae</taxon>
        <taxon>Cladophialophora</taxon>
    </lineage>
</organism>
<feature type="transmembrane region" description="Helical" evidence="2">
    <location>
        <begin position="656"/>
        <end position="676"/>
    </location>
</feature>
<feature type="transmembrane region" description="Helical" evidence="2">
    <location>
        <begin position="696"/>
        <end position="716"/>
    </location>
</feature>
<comment type="caution">
    <text evidence="3">The sequence shown here is derived from an EMBL/GenBank/DDBJ whole genome shotgun (WGS) entry which is preliminary data.</text>
</comment>
<evidence type="ECO:0000313" key="3">
    <source>
        <dbReference type="EMBL" id="KAJ9616895.1"/>
    </source>
</evidence>
<protein>
    <submittedName>
        <fullName evidence="3">Uncharacterized protein</fullName>
    </submittedName>
</protein>
<keyword evidence="2" id="KW-0472">Membrane</keyword>
<dbReference type="Pfam" id="PF11915">
    <property type="entry name" value="DUF3433"/>
    <property type="match status" value="2"/>
</dbReference>
<feature type="transmembrane region" description="Helical" evidence="2">
    <location>
        <begin position="72"/>
        <end position="93"/>
    </location>
</feature>